<evidence type="ECO:0000313" key="3">
    <source>
        <dbReference type="Proteomes" id="UP000229749"/>
    </source>
</evidence>
<organism evidence="2 3">
    <name type="scientific">Candidatus Uhrbacteria bacterium CG_4_9_14_3_um_filter_36_7</name>
    <dbReference type="NCBI Taxonomy" id="1975033"/>
    <lineage>
        <taxon>Bacteria</taxon>
        <taxon>Candidatus Uhriibacteriota</taxon>
    </lineage>
</organism>
<gene>
    <name evidence="2" type="ORF">CO172_02630</name>
</gene>
<keyword evidence="1" id="KW-0472">Membrane</keyword>
<evidence type="ECO:0000313" key="2">
    <source>
        <dbReference type="EMBL" id="PJA47213.1"/>
    </source>
</evidence>
<keyword evidence="1" id="KW-0812">Transmembrane</keyword>
<accession>A0A2M7XH68</accession>
<dbReference type="Proteomes" id="UP000229749">
    <property type="component" value="Unassembled WGS sequence"/>
</dbReference>
<feature type="transmembrane region" description="Helical" evidence="1">
    <location>
        <begin position="69"/>
        <end position="90"/>
    </location>
</feature>
<name>A0A2M7XH68_9BACT</name>
<feature type="transmembrane region" description="Helical" evidence="1">
    <location>
        <begin position="26"/>
        <end position="48"/>
    </location>
</feature>
<proteinExistence type="predicted"/>
<reference evidence="3" key="1">
    <citation type="submission" date="2017-09" db="EMBL/GenBank/DDBJ databases">
        <title>Depth-based differentiation of microbial function through sediment-hosted aquifers and enrichment of novel symbionts in the deep terrestrial subsurface.</title>
        <authorList>
            <person name="Probst A.J."/>
            <person name="Ladd B."/>
            <person name="Jarett J.K."/>
            <person name="Geller-Mcgrath D.E."/>
            <person name="Sieber C.M.K."/>
            <person name="Emerson J.B."/>
            <person name="Anantharaman K."/>
            <person name="Thomas B.C."/>
            <person name="Malmstrom R."/>
            <person name="Stieglmeier M."/>
            <person name="Klingl A."/>
            <person name="Woyke T."/>
            <person name="Ryan C.M."/>
            <person name="Banfield J.F."/>
        </authorList>
    </citation>
    <scope>NUCLEOTIDE SEQUENCE [LARGE SCALE GENOMIC DNA]</scope>
</reference>
<evidence type="ECO:0000256" key="1">
    <source>
        <dbReference type="SAM" id="Phobius"/>
    </source>
</evidence>
<sequence>MSLLQSVLLKPSYWFNLQPEMMNNRVVQVFLTFFIFLFLLAMVVRMVARKHKVKDRYILKGFRQLSNGFFTMSVIGLFLVFFSYEAIPFFSARFWYLLWVIAMIIWLFFVWRYMFKTAAQKRLRSQEQKNQEKYLPKSKSKQ</sequence>
<protein>
    <submittedName>
        <fullName evidence="2">Uncharacterized protein</fullName>
    </submittedName>
</protein>
<keyword evidence="1" id="KW-1133">Transmembrane helix</keyword>
<feature type="transmembrane region" description="Helical" evidence="1">
    <location>
        <begin position="96"/>
        <end position="115"/>
    </location>
</feature>
<comment type="caution">
    <text evidence="2">The sequence shown here is derived from an EMBL/GenBank/DDBJ whole genome shotgun (WGS) entry which is preliminary data.</text>
</comment>
<dbReference type="EMBL" id="PFWS01000041">
    <property type="protein sequence ID" value="PJA47213.1"/>
    <property type="molecule type" value="Genomic_DNA"/>
</dbReference>
<dbReference type="AlphaFoldDB" id="A0A2M7XH68"/>